<dbReference type="Gene3D" id="3.40.430.10">
    <property type="entry name" value="Dihydrofolate Reductase, subunit A"/>
    <property type="match status" value="1"/>
</dbReference>
<sequence>MGTVYSSASMSLDGYIAYEDDNPGALFDWYEAGDIEVPTAMESLTFHLTAESARYVRRLTSRLGALVVGRRLFDVTDGWRGRHPYDVPVVVATHDRPAGWSYPGSGNFHFVTDGITAAVAVARSLAGDLDVSVAAGEMASQALESGLLDEVRVDLVPVILGSGRPYFTGGDTWRLGDPTTRIEAKRVTHLVYPVHR</sequence>
<dbReference type="InterPro" id="IPR050765">
    <property type="entry name" value="Riboflavin_Biosynth_HTPR"/>
</dbReference>
<gene>
    <name evidence="2" type="ORF">HD599_002296</name>
</gene>
<reference evidence="2 3" key="1">
    <citation type="submission" date="2020-08" db="EMBL/GenBank/DDBJ databases">
        <title>Sequencing the genomes of 1000 actinobacteria strains.</title>
        <authorList>
            <person name="Klenk H.-P."/>
        </authorList>
    </citation>
    <scope>NUCLEOTIDE SEQUENCE [LARGE SCALE GENOMIC DNA]</scope>
    <source>
        <strain evidence="2 3">DSM 105784</strain>
    </source>
</reference>
<dbReference type="InterPro" id="IPR024072">
    <property type="entry name" value="DHFR-like_dom_sf"/>
</dbReference>
<dbReference type="EMBL" id="JACHMJ010000001">
    <property type="protein sequence ID" value="MBB5843973.1"/>
    <property type="molecule type" value="Genomic_DNA"/>
</dbReference>
<dbReference type="Pfam" id="PF01872">
    <property type="entry name" value="RibD_C"/>
    <property type="match status" value="1"/>
</dbReference>
<dbReference type="AlphaFoldDB" id="A0A841AQV8"/>
<feature type="domain" description="Bacterial bifunctional deaminase-reductase C-terminal" evidence="1">
    <location>
        <begin position="4"/>
        <end position="172"/>
    </location>
</feature>
<dbReference type="PANTHER" id="PTHR38011:SF12">
    <property type="entry name" value="BIFUNCTIONAL DEAMINASE-REDUCTASE DOMAIN PROTEIN"/>
    <property type="match status" value="1"/>
</dbReference>
<proteinExistence type="predicted"/>
<dbReference type="PANTHER" id="PTHR38011">
    <property type="entry name" value="DIHYDROFOLATE REDUCTASE FAMILY PROTEIN (AFU_ORTHOLOGUE AFUA_8G06820)"/>
    <property type="match status" value="1"/>
</dbReference>
<dbReference type="GO" id="GO:0009231">
    <property type="term" value="P:riboflavin biosynthetic process"/>
    <property type="evidence" value="ECO:0007669"/>
    <property type="project" value="InterPro"/>
</dbReference>
<evidence type="ECO:0000313" key="3">
    <source>
        <dbReference type="Proteomes" id="UP000536685"/>
    </source>
</evidence>
<accession>A0A841AQV8</accession>
<dbReference type="InterPro" id="IPR002734">
    <property type="entry name" value="RibDG_C"/>
</dbReference>
<evidence type="ECO:0000259" key="1">
    <source>
        <dbReference type="Pfam" id="PF01872"/>
    </source>
</evidence>
<dbReference type="GO" id="GO:0008703">
    <property type="term" value="F:5-amino-6-(5-phosphoribosylamino)uracil reductase activity"/>
    <property type="evidence" value="ECO:0007669"/>
    <property type="project" value="InterPro"/>
</dbReference>
<dbReference type="SUPFAM" id="SSF53597">
    <property type="entry name" value="Dihydrofolate reductase-like"/>
    <property type="match status" value="1"/>
</dbReference>
<comment type="caution">
    <text evidence="2">The sequence shown here is derived from an EMBL/GenBank/DDBJ whole genome shotgun (WGS) entry which is preliminary data.</text>
</comment>
<evidence type="ECO:0000313" key="2">
    <source>
        <dbReference type="EMBL" id="MBB5843973.1"/>
    </source>
</evidence>
<dbReference type="RefSeq" id="WP_184237659.1">
    <property type="nucleotide sequence ID" value="NZ_JACHMJ010000001.1"/>
</dbReference>
<organism evidence="2 3">
    <name type="scientific">Conyzicola lurida</name>
    <dbReference type="NCBI Taxonomy" id="1172621"/>
    <lineage>
        <taxon>Bacteria</taxon>
        <taxon>Bacillati</taxon>
        <taxon>Actinomycetota</taxon>
        <taxon>Actinomycetes</taxon>
        <taxon>Micrococcales</taxon>
        <taxon>Microbacteriaceae</taxon>
        <taxon>Conyzicola</taxon>
    </lineage>
</organism>
<name>A0A841AQV8_9MICO</name>
<dbReference type="Proteomes" id="UP000536685">
    <property type="component" value="Unassembled WGS sequence"/>
</dbReference>
<keyword evidence="3" id="KW-1185">Reference proteome</keyword>
<protein>
    <submittedName>
        <fullName evidence="2">Dihydrofolate reductase</fullName>
    </submittedName>
</protein>